<protein>
    <submittedName>
        <fullName evidence="1">Uncharacterized protein</fullName>
    </submittedName>
</protein>
<name>A0A919CHI6_9ACTN</name>
<dbReference type="AlphaFoldDB" id="A0A919CHI6"/>
<keyword evidence="2" id="KW-1185">Reference proteome</keyword>
<evidence type="ECO:0000313" key="2">
    <source>
        <dbReference type="Proteomes" id="UP000654947"/>
    </source>
</evidence>
<sequence length="75" mass="8105">MTVLAPPTTTADPELDALITKFGARWEITRRTDYGGTPGAFHAVRHDPRPSLQGLRSATAEGLRSAIECAEAMPR</sequence>
<dbReference type="EMBL" id="BMXL01000009">
    <property type="protein sequence ID" value="GHD24961.1"/>
    <property type="molecule type" value="Genomic_DNA"/>
</dbReference>
<comment type="caution">
    <text evidence="1">The sequence shown here is derived from an EMBL/GenBank/DDBJ whole genome shotgun (WGS) entry which is preliminary data.</text>
</comment>
<reference evidence="1 2" key="1">
    <citation type="journal article" date="2014" name="Int. J. Syst. Evol. Microbiol.">
        <title>Complete genome sequence of Corynebacterium casei LMG S-19264T (=DSM 44701T), isolated from a smear-ripened cheese.</title>
        <authorList>
            <consortium name="US DOE Joint Genome Institute (JGI-PGF)"/>
            <person name="Walter F."/>
            <person name="Albersmeier A."/>
            <person name="Kalinowski J."/>
            <person name="Ruckert C."/>
        </authorList>
    </citation>
    <scope>NUCLEOTIDE SEQUENCE [LARGE SCALE GENOMIC DNA]</scope>
    <source>
        <strain evidence="1 2">KCTC 19473</strain>
    </source>
</reference>
<organism evidence="1 2">
    <name type="scientific">Nocardiopsis kunsanensis</name>
    <dbReference type="NCBI Taxonomy" id="141693"/>
    <lineage>
        <taxon>Bacteria</taxon>
        <taxon>Bacillati</taxon>
        <taxon>Actinomycetota</taxon>
        <taxon>Actinomycetes</taxon>
        <taxon>Streptosporangiales</taxon>
        <taxon>Nocardiopsidaceae</taxon>
        <taxon>Nocardiopsis</taxon>
    </lineage>
</organism>
<evidence type="ECO:0000313" key="1">
    <source>
        <dbReference type="EMBL" id="GHD24961.1"/>
    </source>
</evidence>
<dbReference type="RefSeq" id="WP_193517880.1">
    <property type="nucleotide sequence ID" value="NZ_BMXL01000009.1"/>
</dbReference>
<gene>
    <name evidence="1" type="ORF">GCM10007147_21710</name>
</gene>
<accession>A0A919CHI6</accession>
<proteinExistence type="predicted"/>
<dbReference type="Proteomes" id="UP000654947">
    <property type="component" value="Unassembled WGS sequence"/>
</dbReference>